<proteinExistence type="predicted"/>
<gene>
    <name evidence="2" type="ORF">EVAR_3328_1</name>
</gene>
<keyword evidence="3" id="KW-1185">Reference proteome</keyword>
<reference evidence="2 3" key="1">
    <citation type="journal article" date="2019" name="Commun. Biol.">
        <title>The bagworm genome reveals a unique fibroin gene that provides high tensile strength.</title>
        <authorList>
            <person name="Kono N."/>
            <person name="Nakamura H."/>
            <person name="Ohtoshi R."/>
            <person name="Tomita M."/>
            <person name="Numata K."/>
            <person name="Arakawa K."/>
        </authorList>
    </citation>
    <scope>NUCLEOTIDE SEQUENCE [LARGE SCALE GENOMIC DNA]</scope>
</reference>
<evidence type="ECO:0000313" key="2">
    <source>
        <dbReference type="EMBL" id="GBP06114.1"/>
    </source>
</evidence>
<dbReference type="AlphaFoldDB" id="A0A4C1SW16"/>
<accession>A0A4C1SW16</accession>
<feature type="region of interest" description="Disordered" evidence="1">
    <location>
        <begin position="59"/>
        <end position="88"/>
    </location>
</feature>
<sequence>MKEIFPRIKNHNNDACIHTGLPRRRVVVTYRTRARYNDLSRCRPGLASCETGRRQALRLSSDARANTPADVATSAEVVGPEGRGRPTI</sequence>
<dbReference type="EMBL" id="BGZK01000020">
    <property type="protein sequence ID" value="GBP06114.1"/>
    <property type="molecule type" value="Genomic_DNA"/>
</dbReference>
<name>A0A4C1SW16_EUMVA</name>
<comment type="caution">
    <text evidence="2">The sequence shown here is derived from an EMBL/GenBank/DDBJ whole genome shotgun (WGS) entry which is preliminary data.</text>
</comment>
<evidence type="ECO:0000256" key="1">
    <source>
        <dbReference type="SAM" id="MobiDB-lite"/>
    </source>
</evidence>
<evidence type="ECO:0000313" key="3">
    <source>
        <dbReference type="Proteomes" id="UP000299102"/>
    </source>
</evidence>
<organism evidence="2 3">
    <name type="scientific">Eumeta variegata</name>
    <name type="common">Bagworm moth</name>
    <name type="synonym">Eumeta japonica</name>
    <dbReference type="NCBI Taxonomy" id="151549"/>
    <lineage>
        <taxon>Eukaryota</taxon>
        <taxon>Metazoa</taxon>
        <taxon>Ecdysozoa</taxon>
        <taxon>Arthropoda</taxon>
        <taxon>Hexapoda</taxon>
        <taxon>Insecta</taxon>
        <taxon>Pterygota</taxon>
        <taxon>Neoptera</taxon>
        <taxon>Endopterygota</taxon>
        <taxon>Lepidoptera</taxon>
        <taxon>Glossata</taxon>
        <taxon>Ditrysia</taxon>
        <taxon>Tineoidea</taxon>
        <taxon>Psychidae</taxon>
        <taxon>Oiketicinae</taxon>
        <taxon>Eumeta</taxon>
    </lineage>
</organism>
<dbReference type="Proteomes" id="UP000299102">
    <property type="component" value="Unassembled WGS sequence"/>
</dbReference>
<protein>
    <submittedName>
        <fullName evidence="2">Uncharacterized protein</fullName>
    </submittedName>
</protein>